<feature type="compositionally biased region" description="Basic and acidic residues" evidence="1">
    <location>
        <begin position="133"/>
        <end position="145"/>
    </location>
</feature>
<dbReference type="AlphaFoldDB" id="A0A3P6P216"/>
<reference evidence="2 3" key="1">
    <citation type="submission" date="2018-11" db="EMBL/GenBank/DDBJ databases">
        <authorList>
            <consortium name="Pathogen Informatics"/>
        </authorList>
    </citation>
    <scope>NUCLEOTIDE SEQUENCE [LARGE SCALE GENOMIC DNA]</scope>
</reference>
<evidence type="ECO:0000256" key="1">
    <source>
        <dbReference type="SAM" id="MobiDB-lite"/>
    </source>
</evidence>
<name>A0A3P6P216_TAEAS</name>
<dbReference type="Proteomes" id="UP000282613">
    <property type="component" value="Unassembled WGS sequence"/>
</dbReference>
<gene>
    <name evidence="2" type="ORF">TASK_LOCUS3150</name>
</gene>
<sequence>MPSKTARLLAGLPVKGRHFAPNTAWCEWARANGCLPTREEEVDEIEEFEVGVEERSVAMEDKLNGAKLANNLKSDVPVDDAALVDEWSALDGQGINDLFGRIFFEGERHGANFTCFLDADGDSDGESEGIGRLFDEESSDHKDAVAEFEELPDNTDKP</sequence>
<proteinExistence type="predicted"/>
<evidence type="ECO:0000313" key="3">
    <source>
        <dbReference type="Proteomes" id="UP000282613"/>
    </source>
</evidence>
<feature type="region of interest" description="Disordered" evidence="1">
    <location>
        <begin position="124"/>
        <end position="158"/>
    </location>
</feature>
<feature type="non-terminal residue" evidence="2">
    <location>
        <position position="158"/>
    </location>
</feature>
<feature type="compositionally biased region" description="Acidic residues" evidence="1">
    <location>
        <begin position="146"/>
        <end position="158"/>
    </location>
</feature>
<organism evidence="2 3">
    <name type="scientific">Taenia asiatica</name>
    <name type="common">Asian tapeworm</name>
    <dbReference type="NCBI Taxonomy" id="60517"/>
    <lineage>
        <taxon>Eukaryota</taxon>
        <taxon>Metazoa</taxon>
        <taxon>Spiralia</taxon>
        <taxon>Lophotrochozoa</taxon>
        <taxon>Platyhelminthes</taxon>
        <taxon>Cestoda</taxon>
        <taxon>Eucestoda</taxon>
        <taxon>Cyclophyllidea</taxon>
        <taxon>Taeniidae</taxon>
        <taxon>Taenia</taxon>
    </lineage>
</organism>
<dbReference type="EMBL" id="UYRS01006269">
    <property type="protein sequence ID" value="VDK27467.1"/>
    <property type="molecule type" value="Genomic_DNA"/>
</dbReference>
<keyword evidence="3" id="KW-1185">Reference proteome</keyword>
<evidence type="ECO:0000313" key="2">
    <source>
        <dbReference type="EMBL" id="VDK27467.1"/>
    </source>
</evidence>
<accession>A0A3P6P216</accession>
<protein>
    <submittedName>
        <fullName evidence="2">Uncharacterized protein</fullName>
    </submittedName>
</protein>